<accession>A0A1W1UMF7</accession>
<evidence type="ECO:0000313" key="3">
    <source>
        <dbReference type="Proteomes" id="UP000192266"/>
    </source>
</evidence>
<dbReference type="RefSeq" id="WP_084443447.1">
    <property type="nucleotide sequence ID" value="NZ_FWWW01000036.1"/>
</dbReference>
<organism evidence="2 3">
    <name type="scientific">Hymenobacter roseosalivarius DSM 11622</name>
    <dbReference type="NCBI Taxonomy" id="645990"/>
    <lineage>
        <taxon>Bacteria</taxon>
        <taxon>Pseudomonadati</taxon>
        <taxon>Bacteroidota</taxon>
        <taxon>Cytophagia</taxon>
        <taxon>Cytophagales</taxon>
        <taxon>Hymenobacteraceae</taxon>
        <taxon>Hymenobacter</taxon>
    </lineage>
</organism>
<feature type="transmembrane region" description="Helical" evidence="1">
    <location>
        <begin position="151"/>
        <end position="171"/>
    </location>
</feature>
<feature type="transmembrane region" description="Helical" evidence="1">
    <location>
        <begin position="227"/>
        <end position="249"/>
    </location>
</feature>
<feature type="transmembrane region" description="Helical" evidence="1">
    <location>
        <begin position="183"/>
        <end position="207"/>
    </location>
</feature>
<dbReference type="Pfam" id="PF19528">
    <property type="entry name" value="DUF6056"/>
    <property type="match status" value="1"/>
</dbReference>
<protein>
    <recommendedName>
        <fullName evidence="4">Glycosyltransferase RgtA/B/C/D-like domain-containing protein</fullName>
    </recommendedName>
</protein>
<proteinExistence type="predicted"/>
<feature type="transmembrane region" description="Helical" evidence="1">
    <location>
        <begin position="91"/>
        <end position="110"/>
    </location>
</feature>
<reference evidence="2 3" key="1">
    <citation type="submission" date="2017-04" db="EMBL/GenBank/DDBJ databases">
        <authorList>
            <person name="Afonso C.L."/>
            <person name="Miller P.J."/>
            <person name="Scott M.A."/>
            <person name="Spackman E."/>
            <person name="Goraichik I."/>
            <person name="Dimitrov K.M."/>
            <person name="Suarez D.L."/>
            <person name="Swayne D.E."/>
        </authorList>
    </citation>
    <scope>NUCLEOTIDE SEQUENCE [LARGE SCALE GENOMIC DNA]</scope>
    <source>
        <strain evidence="2 3">DSM 11622</strain>
    </source>
</reference>
<feature type="transmembrane region" description="Helical" evidence="1">
    <location>
        <begin position="314"/>
        <end position="334"/>
    </location>
</feature>
<dbReference type="AlphaFoldDB" id="A0A1W1UMF7"/>
<evidence type="ECO:0000256" key="1">
    <source>
        <dbReference type="SAM" id="Phobius"/>
    </source>
</evidence>
<keyword evidence="1" id="KW-0812">Transmembrane</keyword>
<keyword evidence="3" id="KW-1185">Reference proteome</keyword>
<feature type="transmembrane region" description="Helical" evidence="1">
    <location>
        <begin position="58"/>
        <end position="79"/>
    </location>
</feature>
<feature type="transmembrane region" description="Helical" evidence="1">
    <location>
        <begin position="346"/>
        <end position="363"/>
    </location>
</feature>
<dbReference type="STRING" id="645990.SAMN00120144_2167"/>
<evidence type="ECO:0008006" key="4">
    <source>
        <dbReference type="Google" id="ProtNLM"/>
    </source>
</evidence>
<feature type="transmembrane region" description="Helical" evidence="1">
    <location>
        <begin position="14"/>
        <end position="37"/>
    </location>
</feature>
<feature type="transmembrane region" description="Helical" evidence="1">
    <location>
        <begin position="270"/>
        <end position="294"/>
    </location>
</feature>
<feature type="transmembrane region" description="Helical" evidence="1">
    <location>
        <begin position="375"/>
        <end position="395"/>
    </location>
</feature>
<dbReference type="OrthoDB" id="1081881at2"/>
<feature type="transmembrane region" description="Helical" evidence="1">
    <location>
        <begin position="122"/>
        <end position="139"/>
    </location>
</feature>
<keyword evidence="1" id="KW-0472">Membrane</keyword>
<sequence length="487" mass="55116">MRKALFYTYYSKRLSAIVIASIAVLTLLPFVALCWYAHPSGDDFLTANDVRKHGHWGYIAFMYMQWTGRYTAAALWGLANPVAYGNTTEDYGLVCLLILLLLLGASYVLFRALLGEHLKRKYSWLGSGVFVALFLLQMPSPAEGLYWIASAYNYLLPASLTLVLLAVLVHHASTPTQAARRKWLLISALLTVLVVGSNETISLPLLIWVLSFTALRYIQQRRLNWEHLFLCAVLIAACIVAFAAPGNYVRLNQATRYIGLLDCVHHAASAAYRCLIDWTGNGVLPAITLLLMPLGYRLSRIPDLPLNRVAQNPFFIGLLMVVSMVVVLTMGYSISNHLMPLRALNVLYLFFLVGWFLHAYAWARFMWQRFNWLPHSISTLIRWALVGWLFFGVFMTSQFRVRVNRQQNNVVVAYQDWLGGAAARYDAQLTARYKYLRASSLQEEIVEPLLNPPRSILFLDLGRNPKGWVNLAYAEFFGKASIQTSAK</sequence>
<keyword evidence="1" id="KW-1133">Transmembrane helix</keyword>
<dbReference type="Proteomes" id="UP000192266">
    <property type="component" value="Unassembled WGS sequence"/>
</dbReference>
<dbReference type="EMBL" id="FWWW01000036">
    <property type="protein sequence ID" value="SMB82325.1"/>
    <property type="molecule type" value="Genomic_DNA"/>
</dbReference>
<gene>
    <name evidence="2" type="ORF">SAMN00120144_2167</name>
</gene>
<name>A0A1W1UMF7_9BACT</name>
<dbReference type="InterPro" id="IPR045691">
    <property type="entry name" value="DUF6056"/>
</dbReference>
<evidence type="ECO:0000313" key="2">
    <source>
        <dbReference type="EMBL" id="SMB82325.1"/>
    </source>
</evidence>